<dbReference type="Pfam" id="PF13091">
    <property type="entry name" value="PLDc_2"/>
    <property type="match status" value="2"/>
</dbReference>
<feature type="domain" description="PLD phosphodiesterase" evidence="1">
    <location>
        <begin position="409"/>
        <end position="435"/>
    </location>
</feature>
<dbReference type="InterPro" id="IPR025202">
    <property type="entry name" value="PLD-like_dom"/>
</dbReference>
<proteinExistence type="predicted"/>
<dbReference type="RefSeq" id="WP_166324073.1">
    <property type="nucleotide sequence ID" value="NZ_CP049916.1"/>
</dbReference>
<sequence>MNILKDSSFLFLTVLCAALSGCSLPSNQSRPDQPIRAHYEQWISNQASQDKINQGLTAYLALDDAFMSIATRLYLIRNAKYTLDLQYYIWEDDSIGHLMLSELLKAADRGVKVRLMIDDQNGTKLDDALKTLAQHPNFRIKLFNPYKYRSFRVMDYAFRFKHINHRMHNKLIIADGAASVTGGRNISREYFDASEHFQFTDMDIFFAGTALKAANSTFQIFWNDDLSYPVQQILGSSNKQDLKALRQRYSRFEGQQPDQMLNKIKQAQTLVAENLKNRPIAWAKADFLADSPDKIRGQARDHQLIGNQITQIMGQPKQHLELVSAYFVPTKKGTAYLSSLNQNKVNVRILTNSFLANDVALVHAFYQKYRVDLLKSGVKLYEFKPYIEREKRTWYEAMTGNVIPAKGKNASSLHAKFFDVDGKVFIGSFNFDPRSAHLNTEVGLVVESESLQQRISKSLDQYLPQVAYKLKLNEKGQVIWLEQQKDGSIKTHTYDPETTQFQRFTMHAVSYLPIEWMM</sequence>
<dbReference type="PANTHER" id="PTHR21248:SF12">
    <property type="entry name" value="CARDIOLIPIN SYNTHASE C"/>
    <property type="match status" value="1"/>
</dbReference>
<dbReference type="GO" id="GO:0030572">
    <property type="term" value="F:phosphatidyltransferase activity"/>
    <property type="evidence" value="ECO:0007669"/>
    <property type="project" value="UniProtKB-ARBA"/>
</dbReference>
<dbReference type="PROSITE" id="PS50035">
    <property type="entry name" value="PLD"/>
    <property type="match status" value="2"/>
</dbReference>
<dbReference type="AlphaFoldDB" id="A0A6G8S445"/>
<gene>
    <name evidence="2" type="ORF">G8D99_07680</name>
</gene>
<dbReference type="SUPFAM" id="SSF56024">
    <property type="entry name" value="Phospholipase D/nuclease"/>
    <property type="match status" value="2"/>
</dbReference>
<protein>
    <submittedName>
        <fullName evidence="2">Phospholipase D family protein</fullName>
    </submittedName>
</protein>
<name>A0A6G8S445_9GAMM</name>
<feature type="domain" description="PLD phosphodiesterase" evidence="1">
    <location>
        <begin position="163"/>
        <end position="190"/>
    </location>
</feature>
<dbReference type="CDD" id="cd09113">
    <property type="entry name" value="PLDc_ymdC_like_2"/>
    <property type="match status" value="1"/>
</dbReference>
<dbReference type="GO" id="GO:0032049">
    <property type="term" value="P:cardiolipin biosynthetic process"/>
    <property type="evidence" value="ECO:0007669"/>
    <property type="project" value="UniProtKB-ARBA"/>
</dbReference>
<dbReference type="Gene3D" id="3.30.870.10">
    <property type="entry name" value="Endonuclease Chain A"/>
    <property type="match status" value="2"/>
</dbReference>
<keyword evidence="3" id="KW-1185">Reference proteome</keyword>
<evidence type="ECO:0000259" key="1">
    <source>
        <dbReference type="PROSITE" id="PS50035"/>
    </source>
</evidence>
<organism evidence="2 3">
    <name type="scientific">Acinetobacter lanii</name>
    <dbReference type="NCBI Taxonomy" id="2715163"/>
    <lineage>
        <taxon>Bacteria</taxon>
        <taxon>Pseudomonadati</taxon>
        <taxon>Pseudomonadota</taxon>
        <taxon>Gammaproteobacteria</taxon>
        <taxon>Moraxellales</taxon>
        <taxon>Moraxellaceae</taxon>
        <taxon>Acinetobacter</taxon>
    </lineage>
</organism>
<dbReference type="InterPro" id="IPR001736">
    <property type="entry name" value="PLipase_D/transphosphatidylase"/>
</dbReference>
<dbReference type="CDD" id="cd09111">
    <property type="entry name" value="PLDc_ymdC_like_1"/>
    <property type="match status" value="1"/>
</dbReference>
<dbReference type="PROSITE" id="PS51257">
    <property type="entry name" value="PROKAR_LIPOPROTEIN"/>
    <property type="match status" value="1"/>
</dbReference>
<evidence type="ECO:0000313" key="3">
    <source>
        <dbReference type="Proteomes" id="UP000501939"/>
    </source>
</evidence>
<dbReference type="EMBL" id="CP049916">
    <property type="protein sequence ID" value="QIO08904.1"/>
    <property type="molecule type" value="Genomic_DNA"/>
</dbReference>
<dbReference type="PANTHER" id="PTHR21248">
    <property type="entry name" value="CARDIOLIPIN SYNTHASE"/>
    <property type="match status" value="1"/>
</dbReference>
<evidence type="ECO:0000313" key="2">
    <source>
        <dbReference type="EMBL" id="QIO08904.1"/>
    </source>
</evidence>
<dbReference type="KEGG" id="alj:G8D99_07680"/>
<accession>A0A6G8S445</accession>
<dbReference type="Proteomes" id="UP000501939">
    <property type="component" value="Chromosome"/>
</dbReference>
<reference evidence="2 3" key="1">
    <citation type="submission" date="2020-03" db="EMBL/GenBank/DDBJ databases">
        <authorList>
            <person name="Zhu W."/>
        </authorList>
    </citation>
    <scope>NUCLEOTIDE SEQUENCE [LARGE SCALE GENOMIC DNA]</scope>
    <source>
        <strain evidence="2 3">185</strain>
    </source>
</reference>
<dbReference type="SMART" id="SM00155">
    <property type="entry name" value="PLDc"/>
    <property type="match status" value="2"/>
</dbReference>